<dbReference type="Pfam" id="PF01406">
    <property type="entry name" value="tRNA-synt_1e"/>
    <property type="match status" value="1"/>
</dbReference>
<comment type="caution">
    <text evidence="9">Lacks conserved residue(s) required for the propagation of feature annotation.</text>
</comment>
<keyword evidence="4 9" id="KW-0547">Nucleotide-binding</keyword>
<feature type="binding site" evidence="9">
    <location>
        <position position="126"/>
    </location>
    <ligand>
        <name>Zn(2+)</name>
        <dbReference type="ChEBI" id="CHEBI:29105"/>
    </ligand>
</feature>
<feature type="short sequence motif" description="'KMSKS' region" evidence="9">
    <location>
        <begin position="294"/>
        <end position="298"/>
    </location>
</feature>
<dbReference type="GO" id="GO:0004825">
    <property type="term" value="F:methionine-tRNA ligase activity"/>
    <property type="evidence" value="ECO:0007669"/>
    <property type="project" value="UniProtKB-UniRule"/>
</dbReference>
<evidence type="ECO:0000256" key="2">
    <source>
        <dbReference type="ARBA" id="ARBA00022598"/>
    </source>
</evidence>
<dbReference type="InterPro" id="IPR032678">
    <property type="entry name" value="tRNA-synt_1_cat_dom"/>
</dbReference>
<comment type="catalytic activity">
    <reaction evidence="9">
        <text>tRNA(Met) + L-methionine + ATP = L-methionyl-tRNA(Met) + AMP + diphosphate</text>
        <dbReference type="Rhea" id="RHEA:13481"/>
        <dbReference type="Rhea" id="RHEA-COMP:9667"/>
        <dbReference type="Rhea" id="RHEA-COMP:9698"/>
        <dbReference type="ChEBI" id="CHEBI:30616"/>
        <dbReference type="ChEBI" id="CHEBI:33019"/>
        <dbReference type="ChEBI" id="CHEBI:57844"/>
        <dbReference type="ChEBI" id="CHEBI:78442"/>
        <dbReference type="ChEBI" id="CHEBI:78530"/>
        <dbReference type="ChEBI" id="CHEBI:456215"/>
        <dbReference type="EC" id="6.1.1.10"/>
    </reaction>
</comment>
<evidence type="ECO:0000256" key="9">
    <source>
        <dbReference type="HAMAP-Rule" id="MF_01228"/>
    </source>
</evidence>
<feature type="domain" description="Methionyl-tRNA synthetase anticodon-binding" evidence="12">
    <location>
        <begin position="381"/>
        <end position="513"/>
    </location>
</feature>
<evidence type="ECO:0000256" key="7">
    <source>
        <dbReference type="ARBA" id="ARBA00022917"/>
    </source>
</evidence>
<dbReference type="InterPro" id="IPR033911">
    <property type="entry name" value="MetRS_core"/>
</dbReference>
<dbReference type="EC" id="6.1.1.10" evidence="9"/>
<feature type="binding site" evidence="9">
    <location>
        <position position="129"/>
    </location>
    <ligand>
        <name>Zn(2+)</name>
        <dbReference type="ChEBI" id="CHEBI:29105"/>
    </ligand>
</feature>
<comment type="subcellular location">
    <subcellularLocation>
        <location evidence="9">Cytoplasm</location>
    </subcellularLocation>
</comment>
<dbReference type="InterPro" id="IPR015413">
    <property type="entry name" value="Methionyl/Leucyl_tRNA_Synth"/>
</dbReference>
<keyword evidence="3 9" id="KW-0479">Metal-binding</keyword>
<dbReference type="GO" id="GO:0005737">
    <property type="term" value="C:cytoplasm"/>
    <property type="evidence" value="ECO:0007669"/>
    <property type="project" value="UniProtKB-SubCell"/>
</dbReference>
<gene>
    <name evidence="9" type="primary">metG</name>
    <name evidence="13" type="ORF">A3A02_04360</name>
</gene>
<dbReference type="InterPro" id="IPR023457">
    <property type="entry name" value="Met-tRNA_synth_2"/>
</dbReference>
<dbReference type="CDD" id="cd07957">
    <property type="entry name" value="Anticodon_Ia_Met"/>
    <property type="match status" value="1"/>
</dbReference>
<comment type="subunit">
    <text evidence="9">Monomer.</text>
</comment>
<feature type="domain" description="Methionyl/Leucyl tRNA synthetase" evidence="11">
    <location>
        <begin position="147"/>
        <end position="358"/>
    </location>
</feature>
<dbReference type="Proteomes" id="UP000177376">
    <property type="component" value="Unassembled WGS sequence"/>
</dbReference>
<evidence type="ECO:0000256" key="5">
    <source>
        <dbReference type="ARBA" id="ARBA00022833"/>
    </source>
</evidence>
<dbReference type="PANTHER" id="PTHR43326:SF1">
    <property type="entry name" value="METHIONINE--TRNA LIGASE, MITOCHONDRIAL"/>
    <property type="match status" value="1"/>
</dbReference>
<evidence type="ECO:0000313" key="13">
    <source>
        <dbReference type="EMBL" id="OGY52943.1"/>
    </source>
</evidence>
<reference evidence="13 14" key="1">
    <citation type="journal article" date="2016" name="Nat. Commun.">
        <title>Thousands of microbial genomes shed light on interconnected biogeochemical processes in an aquifer system.</title>
        <authorList>
            <person name="Anantharaman K."/>
            <person name="Brown C.T."/>
            <person name="Hug L.A."/>
            <person name="Sharon I."/>
            <person name="Castelle C.J."/>
            <person name="Probst A.J."/>
            <person name="Thomas B.C."/>
            <person name="Singh A."/>
            <person name="Wilkins M.J."/>
            <person name="Karaoz U."/>
            <person name="Brodie E.L."/>
            <person name="Williams K.H."/>
            <person name="Hubbard S.S."/>
            <person name="Banfield J.F."/>
        </authorList>
    </citation>
    <scope>NUCLEOTIDE SEQUENCE [LARGE SCALE GENOMIC DNA]</scope>
</reference>
<dbReference type="CDD" id="cd00814">
    <property type="entry name" value="MetRS_core"/>
    <property type="match status" value="1"/>
</dbReference>
<protein>
    <recommendedName>
        <fullName evidence="9">Methionine--tRNA ligase</fullName>
        <ecNumber evidence="9">6.1.1.10</ecNumber>
    </recommendedName>
    <alternativeName>
        <fullName evidence="9">Methionyl-tRNA synthetase</fullName>
        <shortName evidence="9">MetRS</shortName>
    </alternativeName>
</protein>
<dbReference type="Gene3D" id="1.10.730.10">
    <property type="entry name" value="Isoleucyl-tRNA Synthetase, Domain 1"/>
    <property type="match status" value="1"/>
</dbReference>
<dbReference type="HAMAP" id="MF_01228">
    <property type="entry name" value="Met_tRNA_synth_type2"/>
    <property type="match status" value="1"/>
</dbReference>
<keyword evidence="2 9" id="KW-0436">Ligase</keyword>
<evidence type="ECO:0000256" key="6">
    <source>
        <dbReference type="ARBA" id="ARBA00022840"/>
    </source>
</evidence>
<dbReference type="NCBIfam" id="TIGR00398">
    <property type="entry name" value="metG"/>
    <property type="match status" value="1"/>
</dbReference>
<evidence type="ECO:0000256" key="3">
    <source>
        <dbReference type="ARBA" id="ARBA00022723"/>
    </source>
</evidence>
<dbReference type="GO" id="GO:0046872">
    <property type="term" value="F:metal ion binding"/>
    <property type="evidence" value="ECO:0007669"/>
    <property type="project" value="UniProtKB-KW"/>
</dbReference>
<dbReference type="NCBIfam" id="NF008900">
    <property type="entry name" value="PRK12267.1"/>
    <property type="match status" value="1"/>
</dbReference>
<dbReference type="PRINTS" id="PR01041">
    <property type="entry name" value="TRNASYNTHMET"/>
</dbReference>
<dbReference type="Pfam" id="PF09334">
    <property type="entry name" value="tRNA-synt_1g"/>
    <property type="match status" value="1"/>
</dbReference>
<proteinExistence type="inferred from homology"/>
<evidence type="ECO:0000256" key="4">
    <source>
        <dbReference type="ARBA" id="ARBA00022741"/>
    </source>
</evidence>
<comment type="function">
    <text evidence="1 9">Is required not only for elongation of protein synthesis but also for the initiation of all mRNA translation through initiator tRNA(fMet) aminoacylation.</text>
</comment>
<evidence type="ECO:0000259" key="10">
    <source>
        <dbReference type="Pfam" id="PF01406"/>
    </source>
</evidence>
<dbReference type="AlphaFoldDB" id="A0A1G1YKS8"/>
<dbReference type="SUPFAM" id="SSF47323">
    <property type="entry name" value="Anticodon-binding domain of a subclass of class I aminoacyl-tRNA synthetases"/>
    <property type="match status" value="1"/>
</dbReference>
<feature type="short sequence motif" description="'HIGH' region" evidence="9">
    <location>
        <begin position="11"/>
        <end position="21"/>
    </location>
</feature>
<keyword evidence="9" id="KW-0963">Cytoplasm</keyword>
<evidence type="ECO:0000259" key="11">
    <source>
        <dbReference type="Pfam" id="PF09334"/>
    </source>
</evidence>
<dbReference type="Gene3D" id="2.170.220.10">
    <property type="match status" value="1"/>
</dbReference>
<accession>A0A1G1YKS8</accession>
<comment type="similarity">
    <text evidence="9">Belongs to the class-I aminoacyl-tRNA synthetase family. MetG type 2A subfamily.</text>
</comment>
<dbReference type="InterPro" id="IPR014729">
    <property type="entry name" value="Rossmann-like_a/b/a_fold"/>
</dbReference>
<feature type="binding site" evidence="9">
    <location>
        <position position="143"/>
    </location>
    <ligand>
        <name>Zn(2+)</name>
        <dbReference type="ChEBI" id="CHEBI:29105"/>
    </ligand>
</feature>
<keyword evidence="8 9" id="KW-0030">Aminoacyl-tRNA synthetase</keyword>
<dbReference type="EMBL" id="MHIM01000009">
    <property type="protein sequence ID" value="OGY52943.1"/>
    <property type="molecule type" value="Genomic_DNA"/>
</dbReference>
<dbReference type="GO" id="GO:0005524">
    <property type="term" value="F:ATP binding"/>
    <property type="evidence" value="ECO:0007669"/>
    <property type="project" value="UniProtKB-UniRule"/>
</dbReference>
<feature type="domain" description="tRNA synthetases class I catalytic" evidence="10">
    <location>
        <begin position="13"/>
        <end position="122"/>
    </location>
</feature>
<organism evidence="13 14">
    <name type="scientific">Candidatus Buchananbacteria bacterium RIFCSPLOWO2_01_FULL_39_33</name>
    <dbReference type="NCBI Taxonomy" id="1797543"/>
    <lineage>
        <taxon>Bacteria</taxon>
        <taxon>Candidatus Buchananiibacteriota</taxon>
    </lineage>
</organism>
<dbReference type="Gene3D" id="3.40.50.620">
    <property type="entry name" value="HUPs"/>
    <property type="match status" value="1"/>
</dbReference>
<dbReference type="Pfam" id="PF19303">
    <property type="entry name" value="Anticodon_3"/>
    <property type="match status" value="1"/>
</dbReference>
<dbReference type="InterPro" id="IPR009080">
    <property type="entry name" value="tRNAsynth_Ia_anticodon-bd"/>
</dbReference>
<evidence type="ECO:0000256" key="8">
    <source>
        <dbReference type="ARBA" id="ARBA00023146"/>
    </source>
</evidence>
<name>A0A1G1YKS8_9BACT</name>
<comment type="caution">
    <text evidence="13">The sequence shown here is derived from an EMBL/GenBank/DDBJ whole genome shotgun (WGS) entry which is preliminary data.</text>
</comment>
<dbReference type="SUPFAM" id="SSF52374">
    <property type="entry name" value="Nucleotidylyl transferase"/>
    <property type="match status" value="1"/>
</dbReference>
<dbReference type="InterPro" id="IPR014758">
    <property type="entry name" value="Met-tRNA_synth"/>
</dbReference>
<evidence type="ECO:0000313" key="14">
    <source>
        <dbReference type="Proteomes" id="UP000177376"/>
    </source>
</evidence>
<dbReference type="GO" id="GO:0006431">
    <property type="term" value="P:methionyl-tRNA aminoacylation"/>
    <property type="evidence" value="ECO:0007669"/>
    <property type="project" value="UniProtKB-UniRule"/>
</dbReference>
<evidence type="ECO:0000259" key="12">
    <source>
        <dbReference type="Pfam" id="PF19303"/>
    </source>
</evidence>
<dbReference type="PANTHER" id="PTHR43326">
    <property type="entry name" value="METHIONYL-TRNA SYNTHETASE"/>
    <property type="match status" value="1"/>
</dbReference>
<sequence length="515" mass="58237">MSKFYITTPIYYVNDQPHIGHAYTTIAADVLARYHRLKGEEVFFLTGTDEHGSKVFGSAQEAGQEPQAFCDENSAKFQMVWDRLNIANDYFLRTTSIEHKKGVAKFLNELKDAGLIYQSDYTGLYCTGCEKFVTEKELVGGLCPDHKKEPEVLKERNYFFKFNQYLPKLLKLIDNGELKILPANKKNEVLGLIKQGLTDFSISRESVKWGIKIPFDDSQVVYVWVEALMNYVTGLGYGGDESNFNKFWPADIHLMAKDILKFHALYWPALLLAVGLPLPKVIFAHGFFTIDGEKMSKTLGNIIDPNVLIDELGSDAVRYLLLSQFPFGADGDVKASSLAILYNADLANGIGNLTSRVLAMAEKYFSDRGKSQARGRQGVSGGQVPAKDFEFSDEVAGIWHQYQTAMKNFQLDQVIEIIRKLNAFADSYVERQKPWELAKSDPDQLVKVIYNLLEIIRHLALMIYPVMPTVAEKIMTNLGQADWLERDFKELIDWGGLEPGTKVTKSEALFPRLEK</sequence>
<keyword evidence="7 9" id="KW-0648">Protein biosynthesis</keyword>
<keyword evidence="5 9" id="KW-0862">Zinc</keyword>
<comment type="cofactor">
    <cofactor evidence="9">
        <name>Zn(2+)</name>
        <dbReference type="ChEBI" id="CHEBI:29105"/>
    </cofactor>
    <text evidence="9">Binds 1 zinc ion per subunit.</text>
</comment>
<dbReference type="FunFam" id="2.170.220.10:FF:000003">
    <property type="entry name" value="Methionine--tRNA ligase"/>
    <property type="match status" value="1"/>
</dbReference>
<dbReference type="InterPro" id="IPR041872">
    <property type="entry name" value="Anticodon_Met"/>
</dbReference>
<evidence type="ECO:0000256" key="1">
    <source>
        <dbReference type="ARBA" id="ARBA00003314"/>
    </source>
</evidence>
<feature type="binding site" evidence="9">
    <location>
        <position position="146"/>
    </location>
    <ligand>
        <name>Zn(2+)</name>
        <dbReference type="ChEBI" id="CHEBI:29105"/>
    </ligand>
</feature>
<keyword evidence="6 9" id="KW-0067">ATP-binding</keyword>